<dbReference type="AlphaFoldDB" id="A0A4C1ZMQ9"/>
<keyword evidence="3" id="KW-1185">Reference proteome</keyword>
<accession>A0A4C1ZMQ9</accession>
<evidence type="ECO:0000313" key="2">
    <source>
        <dbReference type="EMBL" id="GBP89058.1"/>
    </source>
</evidence>
<feature type="region of interest" description="Disordered" evidence="1">
    <location>
        <begin position="1"/>
        <end position="27"/>
    </location>
</feature>
<evidence type="ECO:0008006" key="4">
    <source>
        <dbReference type="Google" id="ProtNLM"/>
    </source>
</evidence>
<gene>
    <name evidence="2" type="ORF">EVAR_61722_1</name>
</gene>
<evidence type="ECO:0000256" key="1">
    <source>
        <dbReference type="SAM" id="MobiDB-lite"/>
    </source>
</evidence>
<proteinExistence type="predicted"/>
<dbReference type="Proteomes" id="UP000299102">
    <property type="component" value="Unassembled WGS sequence"/>
</dbReference>
<comment type="caution">
    <text evidence="2">The sequence shown here is derived from an EMBL/GenBank/DDBJ whole genome shotgun (WGS) entry which is preliminary data.</text>
</comment>
<evidence type="ECO:0000313" key="3">
    <source>
        <dbReference type="Proteomes" id="UP000299102"/>
    </source>
</evidence>
<reference evidence="2 3" key="1">
    <citation type="journal article" date="2019" name="Commun. Biol.">
        <title>The bagworm genome reveals a unique fibroin gene that provides high tensile strength.</title>
        <authorList>
            <person name="Kono N."/>
            <person name="Nakamura H."/>
            <person name="Ohtoshi R."/>
            <person name="Tomita M."/>
            <person name="Numata K."/>
            <person name="Arakawa K."/>
        </authorList>
    </citation>
    <scope>NUCLEOTIDE SEQUENCE [LARGE SCALE GENOMIC DNA]</scope>
</reference>
<dbReference type="OrthoDB" id="6614157at2759"/>
<sequence>MYVRVRPGGGSGRPPPRTARGRRRRPQTQIQITAKGTLTTTIPCWSCGEDVCVLSLLPCRHAARISSLLFLLRELAIRHRVPRSRPEFTRTGPQGPLTRELVKNPLLKSLADNLLSLLVAMFNACLQNVIFPAWKEAEVIGIHKPGKPRDLLPVTDRSAPERSGYFERVLKLISVITSSGKA</sequence>
<organism evidence="2 3">
    <name type="scientific">Eumeta variegata</name>
    <name type="common">Bagworm moth</name>
    <name type="synonym">Eumeta japonica</name>
    <dbReference type="NCBI Taxonomy" id="151549"/>
    <lineage>
        <taxon>Eukaryota</taxon>
        <taxon>Metazoa</taxon>
        <taxon>Ecdysozoa</taxon>
        <taxon>Arthropoda</taxon>
        <taxon>Hexapoda</taxon>
        <taxon>Insecta</taxon>
        <taxon>Pterygota</taxon>
        <taxon>Neoptera</taxon>
        <taxon>Endopterygota</taxon>
        <taxon>Lepidoptera</taxon>
        <taxon>Glossata</taxon>
        <taxon>Ditrysia</taxon>
        <taxon>Tineoidea</taxon>
        <taxon>Psychidae</taxon>
        <taxon>Oiketicinae</taxon>
        <taxon>Eumeta</taxon>
    </lineage>
</organism>
<name>A0A4C1ZMQ9_EUMVA</name>
<protein>
    <recommendedName>
        <fullName evidence="4">RNA-directed DNA polymerase from mobile element jockey</fullName>
    </recommendedName>
</protein>
<dbReference type="EMBL" id="BGZK01001972">
    <property type="protein sequence ID" value="GBP89058.1"/>
    <property type="molecule type" value="Genomic_DNA"/>
</dbReference>